<evidence type="ECO:0000313" key="2">
    <source>
        <dbReference type="EMBL" id="PMN88627.1"/>
    </source>
</evidence>
<protein>
    <recommendedName>
        <fullName evidence="4">DUF2798 domain-containing protein</fullName>
    </recommendedName>
</protein>
<name>A0A2N7L528_9GAMM</name>
<proteinExistence type="predicted"/>
<reference evidence="3" key="1">
    <citation type="submission" date="2016-07" db="EMBL/GenBank/DDBJ databases">
        <title>Nontailed viruses are major unrecognized killers of bacteria in the ocean.</title>
        <authorList>
            <person name="Kauffman K."/>
            <person name="Hussain F."/>
            <person name="Yang J."/>
            <person name="Arevalo P."/>
            <person name="Brown J."/>
            <person name="Cutler M."/>
            <person name="Kelly L."/>
            <person name="Polz M.F."/>
        </authorList>
    </citation>
    <scope>NUCLEOTIDE SEQUENCE [LARGE SCALE GENOMIC DNA]</scope>
    <source>
        <strain evidence="3">10N.261.45.A10</strain>
    </source>
</reference>
<accession>A0A2N7L528</accession>
<feature type="transmembrane region" description="Helical" evidence="1">
    <location>
        <begin position="60"/>
        <end position="79"/>
    </location>
</feature>
<feature type="transmembrane region" description="Helical" evidence="1">
    <location>
        <begin position="27"/>
        <end position="48"/>
    </location>
</feature>
<feature type="transmembrane region" description="Helical" evidence="1">
    <location>
        <begin position="132"/>
        <end position="157"/>
    </location>
</feature>
<organism evidence="2 3">
    <name type="scientific">Enterovibrio norvegicus</name>
    <dbReference type="NCBI Taxonomy" id="188144"/>
    <lineage>
        <taxon>Bacteria</taxon>
        <taxon>Pseudomonadati</taxon>
        <taxon>Pseudomonadota</taxon>
        <taxon>Gammaproteobacteria</taxon>
        <taxon>Vibrionales</taxon>
        <taxon>Vibrionaceae</taxon>
        <taxon>Enterovibrio</taxon>
    </lineage>
</organism>
<dbReference type="AlphaFoldDB" id="A0A2N7L528"/>
<feature type="transmembrane region" description="Helical" evidence="1">
    <location>
        <begin position="100"/>
        <end position="120"/>
    </location>
</feature>
<keyword evidence="1" id="KW-1133">Transmembrane helix</keyword>
<sequence>MNAQDVMSPPVQTPDENKAKTPLYQKILVVLCMMTFMGGTLTGVMTYMNLGYTGTFFTDWGSSFLLAATTVMPVGFLLMALLTKLSHALLPNTHDVKRNLLVGVSMALIMESGMAFTTAINNVGFEQQSVFYQAWLDAVMAALPVAITLMLIISTTVKPKIERFLKS</sequence>
<dbReference type="InterPro" id="IPR021529">
    <property type="entry name" value="DUF2798"/>
</dbReference>
<keyword evidence="1" id="KW-0472">Membrane</keyword>
<dbReference type="Proteomes" id="UP000235387">
    <property type="component" value="Unassembled WGS sequence"/>
</dbReference>
<comment type="caution">
    <text evidence="2">The sequence shown here is derived from an EMBL/GenBank/DDBJ whole genome shotgun (WGS) entry which is preliminary data.</text>
</comment>
<evidence type="ECO:0000313" key="3">
    <source>
        <dbReference type="Proteomes" id="UP000235387"/>
    </source>
</evidence>
<evidence type="ECO:0000256" key="1">
    <source>
        <dbReference type="SAM" id="Phobius"/>
    </source>
</evidence>
<dbReference type="RefSeq" id="WP_102392041.1">
    <property type="nucleotide sequence ID" value="NZ_JBFRLP010000018.1"/>
</dbReference>
<keyword evidence="1" id="KW-0812">Transmembrane</keyword>
<evidence type="ECO:0008006" key="4">
    <source>
        <dbReference type="Google" id="ProtNLM"/>
    </source>
</evidence>
<dbReference type="EMBL" id="MDAL01000050">
    <property type="protein sequence ID" value="PMN88627.1"/>
    <property type="molecule type" value="Genomic_DNA"/>
</dbReference>
<gene>
    <name evidence="2" type="ORF">BCT23_23930</name>
</gene>
<dbReference type="Pfam" id="PF11391">
    <property type="entry name" value="DUF2798"/>
    <property type="match status" value="2"/>
</dbReference>